<reference evidence="1" key="2">
    <citation type="submission" date="2018-07" db="EMBL/GenBank/DDBJ databases">
        <authorList>
            <consortium name="NCBI Pathogen Detection Project"/>
        </authorList>
    </citation>
    <scope>NUCLEOTIDE SEQUENCE</scope>
    <source>
        <strain evidence="1">23-88</strain>
    </source>
</reference>
<comment type="caution">
    <text evidence="1">The sequence shown here is derived from an EMBL/GenBank/DDBJ whole genome shotgun (WGS) entry which is preliminary data.</text>
</comment>
<dbReference type="GO" id="GO:0003677">
    <property type="term" value="F:DNA binding"/>
    <property type="evidence" value="ECO:0007669"/>
    <property type="project" value="InterPro"/>
</dbReference>
<sequence>MSVYVVSNNVYLQEGLATLIRDADTDVIKVALHDLPFDLLNFEDVIILHLSPDSKNYARIISSLNRLTKLMVIQTSINLLYCHADLIINAKDSLFNLRQATYNLLRAIKNKANEKPVLSRIENIIINYALAGKNVNAIANILKLPSKRVYDYRSRACKRLGANKIHDLLLIKEALS</sequence>
<organism evidence="1">
    <name type="scientific">Salmonella enterica subsp. houtenae serovar 1,40:z4,z32:-</name>
    <dbReference type="NCBI Taxonomy" id="1967604"/>
    <lineage>
        <taxon>Bacteria</taxon>
        <taxon>Pseudomonadati</taxon>
        <taxon>Pseudomonadota</taxon>
        <taxon>Gammaproteobacteria</taxon>
        <taxon>Enterobacterales</taxon>
        <taxon>Enterobacteriaceae</taxon>
        <taxon>Salmonella</taxon>
    </lineage>
</organism>
<accession>A0A730ZHB2</accession>
<evidence type="ECO:0008006" key="2">
    <source>
        <dbReference type="Google" id="ProtNLM"/>
    </source>
</evidence>
<gene>
    <name evidence="1" type="ORF">GND90_001868</name>
</gene>
<name>A0A730ZHB2_SALHO</name>
<dbReference type="AlphaFoldDB" id="A0A730ZHB2"/>
<evidence type="ECO:0000313" key="1">
    <source>
        <dbReference type="EMBL" id="HAE4188907.1"/>
    </source>
</evidence>
<dbReference type="EMBL" id="DAARWD010000006">
    <property type="protein sequence ID" value="HAE4188907.1"/>
    <property type="molecule type" value="Genomic_DNA"/>
</dbReference>
<dbReference type="Gene3D" id="1.10.10.10">
    <property type="entry name" value="Winged helix-like DNA-binding domain superfamily/Winged helix DNA-binding domain"/>
    <property type="match status" value="1"/>
</dbReference>
<dbReference type="InterPro" id="IPR016032">
    <property type="entry name" value="Sig_transdc_resp-reg_C-effctor"/>
</dbReference>
<protein>
    <recommendedName>
        <fullName evidence="2">HTH luxR-type domain-containing protein</fullName>
    </recommendedName>
</protein>
<proteinExistence type="predicted"/>
<reference evidence="1" key="1">
    <citation type="journal article" date="2018" name="Genome Biol.">
        <title>SKESA: strategic k-mer extension for scrupulous assemblies.</title>
        <authorList>
            <person name="Souvorov A."/>
            <person name="Agarwala R."/>
            <person name="Lipman D.J."/>
        </authorList>
    </citation>
    <scope>NUCLEOTIDE SEQUENCE</scope>
    <source>
        <strain evidence="1">23-88</strain>
    </source>
</reference>
<dbReference type="GO" id="GO:0006355">
    <property type="term" value="P:regulation of DNA-templated transcription"/>
    <property type="evidence" value="ECO:0007669"/>
    <property type="project" value="InterPro"/>
</dbReference>
<dbReference type="InterPro" id="IPR036388">
    <property type="entry name" value="WH-like_DNA-bd_sf"/>
</dbReference>
<dbReference type="SUPFAM" id="SSF46894">
    <property type="entry name" value="C-terminal effector domain of the bipartite response regulators"/>
    <property type="match status" value="1"/>
</dbReference>